<reference evidence="13 14" key="1">
    <citation type="journal article" date="2024" name="Science">
        <title>Giant polyketide synthase enzymes in the biosynthesis of giant marine polyether toxins.</title>
        <authorList>
            <person name="Fallon T.R."/>
            <person name="Shende V.V."/>
            <person name="Wierzbicki I.H."/>
            <person name="Pendleton A.L."/>
            <person name="Watervoot N.F."/>
            <person name="Auber R.P."/>
            <person name="Gonzalez D.J."/>
            <person name="Wisecaver J.H."/>
            <person name="Moore B.S."/>
        </authorList>
    </citation>
    <scope>NUCLEOTIDE SEQUENCE [LARGE SCALE GENOMIC DNA]</scope>
    <source>
        <strain evidence="13 14">12B1</strain>
    </source>
</reference>
<dbReference type="InterPro" id="IPR004383">
    <property type="entry name" value="rRNA_lsu_MTrfase_RlmN/Cfr"/>
</dbReference>
<dbReference type="GO" id="GO:0046872">
    <property type="term" value="F:metal ion binding"/>
    <property type="evidence" value="ECO:0007669"/>
    <property type="project" value="UniProtKB-KW"/>
</dbReference>
<dbReference type="SFLD" id="SFLDS00029">
    <property type="entry name" value="Radical_SAM"/>
    <property type="match status" value="1"/>
</dbReference>
<dbReference type="GO" id="GO:0005737">
    <property type="term" value="C:cytoplasm"/>
    <property type="evidence" value="ECO:0007669"/>
    <property type="project" value="UniProtKB-SubCell"/>
</dbReference>
<evidence type="ECO:0000256" key="7">
    <source>
        <dbReference type="ARBA" id="ARBA00022691"/>
    </source>
</evidence>
<dbReference type="GO" id="GO:0070475">
    <property type="term" value="P:rRNA base methylation"/>
    <property type="evidence" value="ECO:0007669"/>
    <property type="project" value="TreeGrafter"/>
</dbReference>
<evidence type="ECO:0000256" key="3">
    <source>
        <dbReference type="ARBA" id="ARBA00022485"/>
    </source>
</evidence>
<comment type="subcellular location">
    <subcellularLocation>
        <location evidence="2">Cytoplasm</location>
    </subcellularLocation>
</comment>
<dbReference type="InterPro" id="IPR007197">
    <property type="entry name" value="rSAM"/>
</dbReference>
<protein>
    <recommendedName>
        <fullName evidence="12">Radical SAM core domain-containing protein</fullName>
    </recommendedName>
</protein>
<feature type="domain" description="Radical SAM core" evidence="12">
    <location>
        <begin position="140"/>
        <end position="390"/>
    </location>
</feature>
<proteinExistence type="predicted"/>
<dbReference type="AlphaFoldDB" id="A0AB34JTI1"/>
<evidence type="ECO:0000256" key="1">
    <source>
        <dbReference type="ARBA" id="ARBA00001966"/>
    </source>
</evidence>
<evidence type="ECO:0000259" key="12">
    <source>
        <dbReference type="PROSITE" id="PS51918"/>
    </source>
</evidence>
<evidence type="ECO:0000256" key="10">
    <source>
        <dbReference type="ARBA" id="ARBA00023014"/>
    </source>
</evidence>
<dbReference type="SUPFAM" id="SSF102114">
    <property type="entry name" value="Radical SAM enzymes"/>
    <property type="match status" value="1"/>
</dbReference>
<dbReference type="PROSITE" id="PS51918">
    <property type="entry name" value="RADICAL_SAM"/>
    <property type="match status" value="1"/>
</dbReference>
<keyword evidence="3" id="KW-0004">4Fe-4S</keyword>
<dbReference type="CDD" id="cd01335">
    <property type="entry name" value="Radical_SAM"/>
    <property type="match status" value="1"/>
</dbReference>
<keyword evidence="10" id="KW-0411">Iron-sulfur</keyword>
<comment type="cofactor">
    <cofactor evidence="1">
        <name>[4Fe-4S] cluster</name>
        <dbReference type="ChEBI" id="CHEBI:49883"/>
    </cofactor>
</comment>
<keyword evidence="6" id="KW-0808">Transferase</keyword>
<evidence type="ECO:0000313" key="13">
    <source>
        <dbReference type="EMBL" id="KAL1524989.1"/>
    </source>
</evidence>
<keyword evidence="11" id="KW-0732">Signal</keyword>
<keyword evidence="8" id="KW-0479">Metal-binding</keyword>
<dbReference type="PANTHER" id="PTHR30544:SF8">
    <property type="entry name" value="RADICAL SAM SUPERFAMILY PROTEIN"/>
    <property type="match status" value="1"/>
</dbReference>
<dbReference type="GO" id="GO:0051539">
    <property type="term" value="F:4 iron, 4 sulfur cluster binding"/>
    <property type="evidence" value="ECO:0007669"/>
    <property type="project" value="UniProtKB-KW"/>
</dbReference>
<dbReference type="SFLD" id="SFLDG01062">
    <property type="entry name" value="methyltransferase_(Class_A)"/>
    <property type="match status" value="1"/>
</dbReference>
<evidence type="ECO:0000256" key="4">
    <source>
        <dbReference type="ARBA" id="ARBA00022490"/>
    </source>
</evidence>
<sequence length="416" mass="44149">MLLLLLLIIQPCTPSWTLRAGERIALQPAAASPYPPSSPLPLLDLCAAERWCALHGGKPSHLQAVYRSLFRHGGSLDAPSLQLAGLPRALSHQLSAAFTACASRVVGVVESTDGLKLLVELASGRRIETVLVLHEHASTGGRRCTVCVSSQVGCARQCSFCATGTMGAVAQLSAAEILEQVWLAREVLAARGERAELRNVVFMGMGEPLDNFAAVSHALRGLTHQSLFDLSARRITVSTVGASAARIRELADAAPRVRLALSLHAASQPLREQLIPSATACALPALAAALDYHALRAAEGCMVEYLLLRGVNDADEHADELARFCAARAAAVPPRAAGRARPGFVNLIPYNPTAAGALRGYEAPSEERVRTFHARLREVHGIHALIRWKSASGQDANGACGQLVVEQQPAARSQLA</sequence>
<evidence type="ECO:0000256" key="5">
    <source>
        <dbReference type="ARBA" id="ARBA00022603"/>
    </source>
</evidence>
<dbReference type="GO" id="GO:0008173">
    <property type="term" value="F:RNA methyltransferase activity"/>
    <property type="evidence" value="ECO:0007669"/>
    <property type="project" value="InterPro"/>
</dbReference>
<keyword evidence="9" id="KW-0408">Iron</keyword>
<dbReference type="Gene3D" id="3.20.20.70">
    <property type="entry name" value="Aldolase class I"/>
    <property type="match status" value="1"/>
</dbReference>
<evidence type="ECO:0000256" key="9">
    <source>
        <dbReference type="ARBA" id="ARBA00023004"/>
    </source>
</evidence>
<dbReference type="Proteomes" id="UP001515480">
    <property type="component" value="Unassembled WGS sequence"/>
</dbReference>
<name>A0AB34JTI1_PRYPA</name>
<evidence type="ECO:0000256" key="11">
    <source>
        <dbReference type="SAM" id="SignalP"/>
    </source>
</evidence>
<dbReference type="InterPro" id="IPR013785">
    <property type="entry name" value="Aldolase_TIM"/>
</dbReference>
<dbReference type="InterPro" id="IPR058240">
    <property type="entry name" value="rSAM_sf"/>
</dbReference>
<keyword evidence="14" id="KW-1185">Reference proteome</keyword>
<dbReference type="PANTHER" id="PTHR30544">
    <property type="entry name" value="23S RRNA METHYLTRANSFERASE"/>
    <property type="match status" value="1"/>
</dbReference>
<keyword evidence="4" id="KW-0963">Cytoplasm</keyword>
<evidence type="ECO:0000256" key="8">
    <source>
        <dbReference type="ARBA" id="ARBA00022723"/>
    </source>
</evidence>
<keyword evidence="7" id="KW-0949">S-adenosyl-L-methionine</keyword>
<dbReference type="SFLD" id="SFLDF00275">
    <property type="entry name" value="adenosine_C2_methyltransferase"/>
    <property type="match status" value="1"/>
</dbReference>
<dbReference type="GO" id="GO:0030488">
    <property type="term" value="P:tRNA methylation"/>
    <property type="evidence" value="ECO:0007669"/>
    <property type="project" value="TreeGrafter"/>
</dbReference>
<dbReference type="EMBL" id="JBGBPQ010000004">
    <property type="protein sequence ID" value="KAL1524989.1"/>
    <property type="molecule type" value="Genomic_DNA"/>
</dbReference>
<accession>A0AB34JTI1</accession>
<evidence type="ECO:0000256" key="6">
    <source>
        <dbReference type="ARBA" id="ARBA00022679"/>
    </source>
</evidence>
<feature type="signal peptide" evidence="11">
    <location>
        <begin position="1"/>
        <end position="17"/>
    </location>
</feature>
<dbReference type="InterPro" id="IPR040072">
    <property type="entry name" value="Methyltransferase_A"/>
</dbReference>
<evidence type="ECO:0000256" key="2">
    <source>
        <dbReference type="ARBA" id="ARBA00004496"/>
    </source>
</evidence>
<feature type="chain" id="PRO_5044286884" description="Radical SAM core domain-containing protein" evidence="11">
    <location>
        <begin position="18"/>
        <end position="416"/>
    </location>
</feature>
<dbReference type="Pfam" id="PF04055">
    <property type="entry name" value="Radical_SAM"/>
    <property type="match status" value="1"/>
</dbReference>
<comment type="caution">
    <text evidence="13">The sequence shown here is derived from an EMBL/GenBank/DDBJ whole genome shotgun (WGS) entry which is preliminary data.</text>
</comment>
<evidence type="ECO:0000313" key="14">
    <source>
        <dbReference type="Proteomes" id="UP001515480"/>
    </source>
</evidence>
<organism evidence="13 14">
    <name type="scientific">Prymnesium parvum</name>
    <name type="common">Toxic golden alga</name>
    <dbReference type="NCBI Taxonomy" id="97485"/>
    <lineage>
        <taxon>Eukaryota</taxon>
        <taxon>Haptista</taxon>
        <taxon>Haptophyta</taxon>
        <taxon>Prymnesiophyceae</taxon>
        <taxon>Prymnesiales</taxon>
        <taxon>Prymnesiaceae</taxon>
        <taxon>Prymnesium</taxon>
    </lineage>
</organism>
<keyword evidence="5" id="KW-0489">Methyltransferase</keyword>
<gene>
    <name evidence="13" type="ORF">AB1Y20_019865</name>
</gene>